<accession>A0A6I9SXA7</accession>
<protein>
    <submittedName>
        <fullName evidence="3">Uncharacterized protein LOC105158955</fullName>
    </submittedName>
</protein>
<evidence type="ECO:0000313" key="2">
    <source>
        <dbReference type="Proteomes" id="UP000504604"/>
    </source>
</evidence>
<dbReference type="AlphaFoldDB" id="A0A6I9SXA7"/>
<reference evidence="3" key="1">
    <citation type="submission" date="2025-08" db="UniProtKB">
        <authorList>
            <consortium name="RefSeq"/>
        </authorList>
    </citation>
    <scope>IDENTIFICATION</scope>
</reference>
<feature type="compositionally biased region" description="Polar residues" evidence="1">
    <location>
        <begin position="1"/>
        <end position="15"/>
    </location>
</feature>
<evidence type="ECO:0000313" key="3">
    <source>
        <dbReference type="RefSeq" id="XP_011074180.1"/>
    </source>
</evidence>
<dbReference type="Proteomes" id="UP000504604">
    <property type="component" value="Linkage group LG3"/>
</dbReference>
<evidence type="ECO:0000256" key="1">
    <source>
        <dbReference type="SAM" id="MobiDB-lite"/>
    </source>
</evidence>
<proteinExistence type="predicted"/>
<dbReference type="KEGG" id="sind:105158955"/>
<dbReference type="RefSeq" id="XP_011074180.1">
    <property type="nucleotide sequence ID" value="XM_011075878.2"/>
</dbReference>
<sequence length="191" mass="21702">MMSLQTSEGVLSDSKQLSKKRKWDDVPADGISEKPEKIKSMKPISDYNSQNQTPSPLEWQQYLDIKSGQMFFYNTKTSKRASNDPKLSIHPYNPAPMSLDLELNPPCQSHQVVDSNRKHGFSTTSIYHQKDHVMISSAITRSPSWLTFEGDQQEMVTAVCKKCYMLVMMCKSTPACPNCKFMHSLDQEVEG</sequence>
<dbReference type="PANTHER" id="PTHR14791:SF42">
    <property type="entry name" value="F16L1.2 PROTEIN"/>
    <property type="match status" value="1"/>
</dbReference>
<dbReference type="Gramene" id="SIN_1015732.t">
    <property type="protein sequence ID" value="SIN_1015732.t"/>
    <property type="gene ID" value="SIN_1015732"/>
</dbReference>
<feature type="region of interest" description="Disordered" evidence="1">
    <location>
        <begin position="1"/>
        <end position="53"/>
    </location>
</feature>
<dbReference type="OrthoDB" id="1424894at2759"/>
<dbReference type="GeneID" id="105158955"/>
<dbReference type="PANTHER" id="PTHR14791">
    <property type="entry name" value="BOMB/KIRA PROTEINS"/>
    <property type="match status" value="1"/>
</dbReference>
<keyword evidence="2" id="KW-1185">Reference proteome</keyword>
<dbReference type="FunCoup" id="A0A6I9SXA7">
    <property type="interactions" value="731"/>
</dbReference>
<name>A0A6I9SXA7_SESIN</name>
<gene>
    <name evidence="3" type="primary">LOC105158955</name>
</gene>
<dbReference type="InParanoid" id="A0A6I9SXA7"/>
<organism evidence="2 3">
    <name type="scientific">Sesamum indicum</name>
    <name type="common">Oriental sesame</name>
    <name type="synonym">Sesamum orientale</name>
    <dbReference type="NCBI Taxonomy" id="4182"/>
    <lineage>
        <taxon>Eukaryota</taxon>
        <taxon>Viridiplantae</taxon>
        <taxon>Streptophyta</taxon>
        <taxon>Embryophyta</taxon>
        <taxon>Tracheophyta</taxon>
        <taxon>Spermatophyta</taxon>
        <taxon>Magnoliopsida</taxon>
        <taxon>eudicotyledons</taxon>
        <taxon>Gunneridae</taxon>
        <taxon>Pentapetalae</taxon>
        <taxon>asterids</taxon>
        <taxon>lamiids</taxon>
        <taxon>Lamiales</taxon>
        <taxon>Pedaliaceae</taxon>
        <taxon>Sesamum</taxon>
    </lineage>
</organism>
<dbReference type="InterPro" id="IPR051105">
    <property type="entry name" value="WWC/KIBRA_Hippo_Reg"/>
</dbReference>